<dbReference type="Proteomes" id="UP001596072">
    <property type="component" value="Unassembled WGS sequence"/>
</dbReference>
<dbReference type="RefSeq" id="WP_136431080.1">
    <property type="nucleotide sequence ID" value="NZ_JBHSNS010000011.1"/>
</dbReference>
<keyword evidence="2" id="KW-1185">Reference proteome</keyword>
<organism evidence="1 2">
    <name type="scientific">Nocardioides vastitatis</name>
    <dbReference type="NCBI Taxonomy" id="2568655"/>
    <lineage>
        <taxon>Bacteria</taxon>
        <taxon>Bacillati</taxon>
        <taxon>Actinomycetota</taxon>
        <taxon>Actinomycetes</taxon>
        <taxon>Propionibacteriales</taxon>
        <taxon>Nocardioidaceae</taxon>
        <taxon>Nocardioides</taxon>
    </lineage>
</organism>
<evidence type="ECO:0000313" key="2">
    <source>
        <dbReference type="Proteomes" id="UP001596072"/>
    </source>
</evidence>
<dbReference type="EMBL" id="JBHSNS010000011">
    <property type="protein sequence ID" value="MFC5730947.1"/>
    <property type="molecule type" value="Genomic_DNA"/>
</dbReference>
<protein>
    <submittedName>
        <fullName evidence="1">Uncharacterized protein</fullName>
    </submittedName>
</protein>
<evidence type="ECO:0000313" key="1">
    <source>
        <dbReference type="EMBL" id="MFC5730947.1"/>
    </source>
</evidence>
<accession>A0ABW0ZKC4</accession>
<comment type="caution">
    <text evidence="1">The sequence shown here is derived from an EMBL/GenBank/DDBJ whole genome shotgun (WGS) entry which is preliminary data.</text>
</comment>
<proteinExistence type="predicted"/>
<reference evidence="2" key="1">
    <citation type="journal article" date="2019" name="Int. J. Syst. Evol. Microbiol.">
        <title>The Global Catalogue of Microorganisms (GCM) 10K type strain sequencing project: providing services to taxonomists for standard genome sequencing and annotation.</title>
        <authorList>
            <consortium name="The Broad Institute Genomics Platform"/>
            <consortium name="The Broad Institute Genome Sequencing Center for Infectious Disease"/>
            <person name="Wu L."/>
            <person name="Ma J."/>
        </authorList>
    </citation>
    <scope>NUCLEOTIDE SEQUENCE [LARGE SCALE GENOMIC DNA]</scope>
    <source>
        <strain evidence="2">YIM 94188</strain>
    </source>
</reference>
<sequence length="66" mass="7369">MTAEQVRENRLRRMAERQGLQLVKSRRRDPRALDFGTFTITRGGATVAGPGLSVDQAEDYLTNGPH</sequence>
<gene>
    <name evidence="1" type="ORF">ACFPQB_18645</name>
</gene>
<name>A0ABW0ZKC4_9ACTN</name>